<dbReference type="InterPro" id="IPR013087">
    <property type="entry name" value="Znf_C2H2_type"/>
</dbReference>
<keyword evidence="10" id="KW-1185">Reference proteome</keyword>
<feature type="domain" description="C2H2-type" evidence="8">
    <location>
        <begin position="47"/>
        <end position="74"/>
    </location>
</feature>
<feature type="domain" description="C2H2-type" evidence="8">
    <location>
        <begin position="160"/>
        <end position="188"/>
    </location>
</feature>
<evidence type="ECO:0000259" key="8">
    <source>
        <dbReference type="PROSITE" id="PS50157"/>
    </source>
</evidence>
<keyword evidence="3" id="KW-0677">Repeat</keyword>
<dbReference type="GO" id="GO:0010468">
    <property type="term" value="P:regulation of gene expression"/>
    <property type="evidence" value="ECO:0007669"/>
    <property type="project" value="TreeGrafter"/>
</dbReference>
<evidence type="ECO:0000313" key="10">
    <source>
        <dbReference type="Proteomes" id="UP001209878"/>
    </source>
</evidence>
<evidence type="ECO:0000256" key="4">
    <source>
        <dbReference type="ARBA" id="ARBA00022771"/>
    </source>
</evidence>
<dbReference type="Gene3D" id="3.30.160.60">
    <property type="entry name" value="Classic Zinc Finger"/>
    <property type="match status" value="5"/>
</dbReference>
<comment type="subcellular location">
    <subcellularLocation>
        <location evidence="1">Nucleus</location>
    </subcellularLocation>
</comment>
<dbReference type="PANTHER" id="PTHR16515:SF49">
    <property type="entry name" value="GASTRULA ZINC FINGER PROTEIN XLCGF49.1-LIKE-RELATED"/>
    <property type="match status" value="1"/>
</dbReference>
<keyword evidence="5" id="KW-0862">Zinc</keyword>
<feature type="domain" description="C2H2-type" evidence="8">
    <location>
        <begin position="18"/>
        <end position="41"/>
    </location>
</feature>
<evidence type="ECO:0000256" key="3">
    <source>
        <dbReference type="ARBA" id="ARBA00022737"/>
    </source>
</evidence>
<dbReference type="FunFam" id="3.30.160.60:FF:000100">
    <property type="entry name" value="Zinc finger 45-like"/>
    <property type="match status" value="1"/>
</dbReference>
<accession>A0AAD9KDJ6</accession>
<evidence type="ECO:0000256" key="6">
    <source>
        <dbReference type="ARBA" id="ARBA00023242"/>
    </source>
</evidence>
<evidence type="ECO:0000256" key="1">
    <source>
        <dbReference type="ARBA" id="ARBA00004123"/>
    </source>
</evidence>
<dbReference type="GO" id="GO:0005634">
    <property type="term" value="C:nucleus"/>
    <property type="evidence" value="ECO:0007669"/>
    <property type="project" value="UniProtKB-SubCell"/>
</dbReference>
<gene>
    <name evidence="9" type="ORF">NP493_1219g00072</name>
</gene>
<feature type="domain" description="C2H2-type" evidence="8">
    <location>
        <begin position="132"/>
        <end position="159"/>
    </location>
</feature>
<evidence type="ECO:0000313" key="9">
    <source>
        <dbReference type="EMBL" id="KAK2168735.1"/>
    </source>
</evidence>
<dbReference type="PROSITE" id="PS00028">
    <property type="entry name" value="ZINC_FINGER_C2H2_1"/>
    <property type="match status" value="6"/>
</dbReference>
<evidence type="ECO:0000256" key="2">
    <source>
        <dbReference type="ARBA" id="ARBA00022723"/>
    </source>
</evidence>
<dbReference type="PANTHER" id="PTHR16515">
    <property type="entry name" value="PR DOMAIN ZINC FINGER PROTEIN"/>
    <property type="match status" value="1"/>
</dbReference>
<keyword evidence="2" id="KW-0479">Metal-binding</keyword>
<comment type="caution">
    <text evidence="9">The sequence shown here is derived from an EMBL/GenBank/DDBJ whole genome shotgun (WGS) entry which is preliminary data.</text>
</comment>
<reference evidence="9" key="1">
    <citation type="journal article" date="2023" name="Mol. Biol. Evol.">
        <title>Third-Generation Sequencing Reveals the Adaptive Role of the Epigenome in Three Deep-Sea Polychaetes.</title>
        <authorList>
            <person name="Perez M."/>
            <person name="Aroh O."/>
            <person name="Sun Y."/>
            <person name="Lan Y."/>
            <person name="Juniper S.K."/>
            <person name="Young C.R."/>
            <person name="Angers B."/>
            <person name="Qian P.Y."/>
        </authorList>
    </citation>
    <scope>NUCLEOTIDE SEQUENCE</scope>
    <source>
        <strain evidence="9">R07B-5</strain>
    </source>
</reference>
<feature type="domain" description="C2H2-type" evidence="8">
    <location>
        <begin position="75"/>
        <end position="103"/>
    </location>
</feature>
<sequence length="190" mass="22292">MRSKLVYHIKSKHLGMRYSCTQCQYTFVTKSGLNSHIRHIHENVPRYKCEQCGKGYSDRSNYVDHIATHSGVKLNMCSICQKQFKGKNQLWYHVRTKHVGRRFECTQCQCTFASSGGLKQHVTHIHLQLSRYKCEHCSKRYSNRSNYYDHLATHTGARRNVCSICQKQFTFRPGLKAHMLHFHPNKDAQL</sequence>
<feature type="domain" description="C2H2-type" evidence="8">
    <location>
        <begin position="103"/>
        <end position="126"/>
    </location>
</feature>
<protein>
    <recommendedName>
        <fullName evidence="8">C2H2-type domain-containing protein</fullName>
    </recommendedName>
</protein>
<dbReference type="SUPFAM" id="SSF57667">
    <property type="entry name" value="beta-beta-alpha zinc fingers"/>
    <property type="match status" value="4"/>
</dbReference>
<dbReference type="InterPro" id="IPR036236">
    <property type="entry name" value="Znf_C2H2_sf"/>
</dbReference>
<dbReference type="AlphaFoldDB" id="A0AAD9KDJ6"/>
<name>A0AAD9KDJ6_RIDPI</name>
<dbReference type="GO" id="GO:0008270">
    <property type="term" value="F:zinc ion binding"/>
    <property type="evidence" value="ECO:0007669"/>
    <property type="project" value="UniProtKB-KW"/>
</dbReference>
<dbReference type="EMBL" id="JAODUO010001217">
    <property type="protein sequence ID" value="KAK2168735.1"/>
    <property type="molecule type" value="Genomic_DNA"/>
</dbReference>
<dbReference type="InterPro" id="IPR050331">
    <property type="entry name" value="Zinc_finger"/>
</dbReference>
<evidence type="ECO:0000256" key="7">
    <source>
        <dbReference type="PROSITE-ProRule" id="PRU00042"/>
    </source>
</evidence>
<dbReference type="SMART" id="SM00355">
    <property type="entry name" value="ZnF_C2H2"/>
    <property type="match status" value="6"/>
</dbReference>
<proteinExistence type="predicted"/>
<organism evidence="9 10">
    <name type="scientific">Ridgeia piscesae</name>
    <name type="common">Tubeworm</name>
    <dbReference type="NCBI Taxonomy" id="27915"/>
    <lineage>
        <taxon>Eukaryota</taxon>
        <taxon>Metazoa</taxon>
        <taxon>Spiralia</taxon>
        <taxon>Lophotrochozoa</taxon>
        <taxon>Annelida</taxon>
        <taxon>Polychaeta</taxon>
        <taxon>Sedentaria</taxon>
        <taxon>Canalipalpata</taxon>
        <taxon>Sabellida</taxon>
        <taxon>Siboglinidae</taxon>
        <taxon>Ridgeia</taxon>
    </lineage>
</organism>
<keyword evidence="6" id="KW-0539">Nucleus</keyword>
<dbReference type="PROSITE" id="PS50157">
    <property type="entry name" value="ZINC_FINGER_C2H2_2"/>
    <property type="match status" value="6"/>
</dbReference>
<keyword evidence="4 7" id="KW-0863">Zinc-finger</keyword>
<evidence type="ECO:0000256" key="5">
    <source>
        <dbReference type="ARBA" id="ARBA00022833"/>
    </source>
</evidence>
<dbReference type="Proteomes" id="UP001209878">
    <property type="component" value="Unassembled WGS sequence"/>
</dbReference>
<dbReference type="Pfam" id="PF00096">
    <property type="entry name" value="zf-C2H2"/>
    <property type="match status" value="5"/>
</dbReference>